<feature type="region of interest" description="Disordered" evidence="1">
    <location>
        <begin position="24"/>
        <end position="67"/>
    </location>
</feature>
<dbReference type="EMBL" id="BLXT01000921">
    <property type="protein sequence ID" value="GFN81310.1"/>
    <property type="molecule type" value="Genomic_DNA"/>
</dbReference>
<reference evidence="3 4" key="1">
    <citation type="journal article" date="2021" name="Elife">
        <title>Chloroplast acquisition without the gene transfer in kleptoplastic sea slugs, Plakobranchus ocellatus.</title>
        <authorList>
            <person name="Maeda T."/>
            <person name="Takahashi S."/>
            <person name="Yoshida T."/>
            <person name="Shimamura S."/>
            <person name="Takaki Y."/>
            <person name="Nagai Y."/>
            <person name="Toyoda A."/>
            <person name="Suzuki Y."/>
            <person name="Arimoto A."/>
            <person name="Ishii H."/>
            <person name="Satoh N."/>
            <person name="Nishiyama T."/>
            <person name="Hasebe M."/>
            <person name="Maruyama T."/>
            <person name="Minagawa J."/>
            <person name="Obokata J."/>
            <person name="Shigenobu S."/>
        </authorList>
    </citation>
    <scope>NUCLEOTIDE SEQUENCE [LARGE SCALE GENOMIC DNA]</scope>
</reference>
<dbReference type="PANTHER" id="PTHR46599">
    <property type="entry name" value="PIGGYBAC TRANSPOSABLE ELEMENT-DERIVED PROTEIN 4"/>
    <property type="match status" value="1"/>
</dbReference>
<keyword evidence="4" id="KW-1185">Reference proteome</keyword>
<sequence>MVSCRQNLTEVEALELILCDGSDIEPTQDTGTSISDEEEAGTISLMQSTRRSSEVSTADDSNSNSSSTVSARAAHFSVYTLRTEDEGIKLYILSESQTGYAFNFEVYCNAPRVSNIPFDACNRPLQPLVNLGHTLYVDNYYCCPKLADKLVAENTNIVGTVRSNHLGMP</sequence>
<accession>A0AAV3YG04</accession>
<dbReference type="Pfam" id="PF13843">
    <property type="entry name" value="DDE_Tnp_1_7"/>
    <property type="match status" value="1"/>
</dbReference>
<feature type="domain" description="PiggyBac transposable element-derived protein" evidence="2">
    <location>
        <begin position="85"/>
        <end position="169"/>
    </location>
</feature>
<dbReference type="AlphaFoldDB" id="A0AAV3YG04"/>
<proteinExistence type="predicted"/>
<feature type="compositionally biased region" description="Polar residues" evidence="1">
    <location>
        <begin position="25"/>
        <end position="34"/>
    </location>
</feature>
<evidence type="ECO:0000313" key="3">
    <source>
        <dbReference type="EMBL" id="GFN81310.1"/>
    </source>
</evidence>
<dbReference type="Proteomes" id="UP000735302">
    <property type="component" value="Unassembled WGS sequence"/>
</dbReference>
<evidence type="ECO:0000313" key="4">
    <source>
        <dbReference type="Proteomes" id="UP000735302"/>
    </source>
</evidence>
<comment type="caution">
    <text evidence="3">The sequence shown here is derived from an EMBL/GenBank/DDBJ whole genome shotgun (WGS) entry which is preliminary data.</text>
</comment>
<name>A0AAV3YG04_9GAST</name>
<organism evidence="3 4">
    <name type="scientific">Plakobranchus ocellatus</name>
    <dbReference type="NCBI Taxonomy" id="259542"/>
    <lineage>
        <taxon>Eukaryota</taxon>
        <taxon>Metazoa</taxon>
        <taxon>Spiralia</taxon>
        <taxon>Lophotrochozoa</taxon>
        <taxon>Mollusca</taxon>
        <taxon>Gastropoda</taxon>
        <taxon>Heterobranchia</taxon>
        <taxon>Euthyneura</taxon>
        <taxon>Panpulmonata</taxon>
        <taxon>Sacoglossa</taxon>
        <taxon>Placobranchoidea</taxon>
        <taxon>Plakobranchidae</taxon>
        <taxon>Plakobranchus</taxon>
    </lineage>
</organism>
<feature type="compositionally biased region" description="Low complexity" evidence="1">
    <location>
        <begin position="55"/>
        <end position="67"/>
    </location>
</feature>
<protein>
    <submittedName>
        <fullName evidence="3">PiggyBac transposable element-derived protein 4</fullName>
    </submittedName>
</protein>
<gene>
    <name evidence="3" type="ORF">PoB_000781600</name>
</gene>
<dbReference type="InterPro" id="IPR029526">
    <property type="entry name" value="PGBD"/>
</dbReference>
<dbReference type="PANTHER" id="PTHR46599:SF3">
    <property type="entry name" value="PIGGYBAC TRANSPOSABLE ELEMENT-DERIVED PROTEIN 4"/>
    <property type="match status" value="1"/>
</dbReference>
<evidence type="ECO:0000256" key="1">
    <source>
        <dbReference type="SAM" id="MobiDB-lite"/>
    </source>
</evidence>
<evidence type="ECO:0000259" key="2">
    <source>
        <dbReference type="Pfam" id="PF13843"/>
    </source>
</evidence>